<reference evidence="2" key="4">
    <citation type="journal article" date="2007" name="Genome Biol.">
        <title>Update of the Anopheles gambiae PEST genome assembly.</title>
        <authorList>
            <person name="Sharakhova M.V."/>
            <person name="Hammond M.P."/>
            <person name="Lobo N.F."/>
            <person name="Krzywinski J."/>
            <person name="Unger M.F."/>
            <person name="Hillenmeyer M.E."/>
            <person name="Bruggner R.V."/>
            <person name="Birney E."/>
            <person name="Collins F.H."/>
        </authorList>
    </citation>
    <scope>NUCLEOTIDE SEQUENCE</scope>
    <source>
        <strain evidence="2">PEST</strain>
    </source>
</reference>
<reference evidence="2" key="2">
    <citation type="submission" date="2002-03" db="EMBL/GenBank/DDBJ databases">
        <authorList>
            <consortium name="The Anopheles Genome Sequencing Consortium"/>
        </authorList>
    </citation>
    <scope>NUCLEOTIDE SEQUENCE</scope>
    <source>
        <strain evidence="2">PEST</strain>
    </source>
</reference>
<dbReference type="AlphaFoldDB" id="Q5TN78"/>
<comment type="caution">
    <text evidence="2">The sequence shown here is derived from an EMBL/GenBank/DDBJ whole genome shotgun (WGS) entry which is preliminary data.</text>
</comment>
<reference evidence="2" key="5">
    <citation type="submission" date="2011-05" db="EMBL/GenBank/DDBJ databases">
        <authorList>
            <consortium name="VectorBase"/>
        </authorList>
    </citation>
    <scope>NUCLEOTIDE SEQUENCE</scope>
    <source>
        <strain evidence="2">PEST</strain>
    </source>
</reference>
<name>Q5TN78_ANOGA</name>
<protein>
    <submittedName>
        <fullName evidence="2">AGAP012351-PA</fullName>
    </submittedName>
</protein>
<feature type="region of interest" description="Disordered" evidence="1">
    <location>
        <begin position="1"/>
        <end position="21"/>
    </location>
</feature>
<dbReference type="PaxDb" id="7165-AGAP012351-PA"/>
<dbReference type="InterPro" id="IPR049813">
    <property type="entry name" value="Elp-1-like_TD"/>
</dbReference>
<organism evidence="2">
    <name type="scientific">Anopheles gambiae</name>
    <name type="common">African malaria mosquito</name>
    <dbReference type="NCBI Taxonomy" id="7165"/>
    <lineage>
        <taxon>Eukaryota</taxon>
        <taxon>Metazoa</taxon>
        <taxon>Ecdysozoa</taxon>
        <taxon>Arthropoda</taxon>
        <taxon>Hexapoda</taxon>
        <taxon>Insecta</taxon>
        <taxon>Pterygota</taxon>
        <taxon>Neoptera</taxon>
        <taxon>Endopterygota</taxon>
        <taxon>Diptera</taxon>
        <taxon>Nematocera</taxon>
        <taxon>Culicoidea</taxon>
        <taxon>Culicidae</taxon>
        <taxon>Anophelinae</taxon>
        <taxon>Anopheles</taxon>
    </lineage>
</organism>
<accession>Q5TN78</accession>
<dbReference type="eggNOG" id="ENOG502RTIS">
    <property type="taxonomic scope" value="Eukaryota"/>
</dbReference>
<evidence type="ECO:0000313" key="2">
    <source>
        <dbReference type="EMBL" id="EAL38682.2"/>
    </source>
</evidence>
<dbReference type="OMA" id="NGSKEWQ"/>
<dbReference type="VEuPathDB" id="VectorBase:AGAP029525"/>
<evidence type="ECO:0000256" key="1">
    <source>
        <dbReference type="SAM" id="MobiDB-lite"/>
    </source>
</evidence>
<dbReference type="PhylomeDB" id="Q5TN78"/>
<dbReference type="HOGENOM" id="CLU_2628838_0_0_1"/>
<dbReference type="VEuPathDB" id="VectorBase:AGAMI1_014294"/>
<reference evidence="2" key="3">
    <citation type="journal article" date="2004" name="Trends Parasitol.">
        <title>The Anopheles gambiae genome: an update.</title>
        <authorList>
            <person name="Mongin E."/>
            <person name="Louis C."/>
            <person name="Holt R.A."/>
            <person name="Birney E."/>
            <person name="Collins F.H."/>
        </authorList>
    </citation>
    <scope>NUCLEOTIDE SEQUENCE</scope>
    <source>
        <strain evidence="2">PEST</strain>
    </source>
</reference>
<dbReference type="EMBL" id="AAAB01008986">
    <property type="protein sequence ID" value="EAL38682.2"/>
    <property type="molecule type" value="Genomic_DNA"/>
</dbReference>
<dbReference type="CDD" id="cd21931">
    <property type="entry name" value="TD_EMAP-like"/>
    <property type="match status" value="1"/>
</dbReference>
<reference evidence="2" key="1">
    <citation type="journal article" date="2002" name="Science">
        <title>The genome sequence of the malaria mosquito Anopheles gambiae.</title>
        <authorList>
            <person name="Holt R.A."/>
            <person name="Subramanian G.M."/>
            <person name="Halpern A."/>
            <person name="Sutton G.G."/>
            <person name="Charlab R."/>
            <person name="Nusskern D.R."/>
            <person name="Wincker P."/>
            <person name="Clark A.G."/>
            <person name="Ribeiro J.M."/>
            <person name="Wides R."/>
            <person name="Salzberg S.L."/>
            <person name="Loftus B."/>
            <person name="Yandell M."/>
            <person name="Majoros W.H."/>
            <person name="Rusch D.B."/>
            <person name="Lai Z."/>
            <person name="Kraft C.L."/>
            <person name="Abril J.F."/>
            <person name="Anthouard V."/>
            <person name="Arensburger P."/>
            <person name="Atkinson P.W."/>
            <person name="Baden H."/>
            <person name="de Berardinis V."/>
            <person name="Baldwin D."/>
            <person name="Benes V."/>
            <person name="Biedler J."/>
            <person name="Blass C."/>
            <person name="Bolanos R."/>
            <person name="Boscus D."/>
            <person name="Barnstead M."/>
            <person name="Cai S."/>
            <person name="Center A."/>
            <person name="Chaturverdi K."/>
            <person name="Christophides G.K."/>
            <person name="Chrystal M.A."/>
            <person name="Clamp M."/>
            <person name="Cravchik A."/>
            <person name="Curwen V."/>
            <person name="Dana A."/>
            <person name="Delcher A."/>
            <person name="Dew I."/>
            <person name="Evans C.A."/>
            <person name="Flanigan M."/>
            <person name="Grundschober-Freimoser A."/>
            <person name="Friedli L."/>
            <person name="Gu Z."/>
            <person name="Guan P."/>
            <person name="Guigo R."/>
            <person name="Hillenmeyer M.E."/>
            <person name="Hladun S.L."/>
            <person name="Hogan J.R."/>
            <person name="Hong Y.S."/>
            <person name="Hoover J."/>
            <person name="Jaillon O."/>
            <person name="Ke Z."/>
            <person name="Kodira C."/>
            <person name="Kokoza E."/>
            <person name="Koutsos A."/>
            <person name="Letunic I."/>
            <person name="Levitsky A."/>
            <person name="Liang Y."/>
            <person name="Lin J.J."/>
            <person name="Lobo N.F."/>
            <person name="Lopez J.R."/>
            <person name="Malek J.A."/>
            <person name="McIntosh T.C."/>
            <person name="Meister S."/>
            <person name="Miller J."/>
            <person name="Mobarry C."/>
            <person name="Mongin E."/>
            <person name="Murphy S.D."/>
            <person name="O'Brochta D.A."/>
            <person name="Pfannkoch C."/>
            <person name="Qi R."/>
            <person name="Regier M.A."/>
            <person name="Remington K."/>
            <person name="Shao H."/>
            <person name="Sharakhova M.V."/>
            <person name="Sitter C.D."/>
            <person name="Shetty J."/>
            <person name="Smith T.J."/>
            <person name="Strong R."/>
            <person name="Sun J."/>
            <person name="Thomasova D."/>
            <person name="Ton L.Q."/>
            <person name="Topalis P."/>
            <person name="Tu Z."/>
            <person name="Unger M.F."/>
            <person name="Walenz B."/>
            <person name="Wang A."/>
            <person name="Wang J."/>
            <person name="Wang M."/>
            <person name="Wang X."/>
            <person name="Woodford K.J."/>
            <person name="Wortman J.R."/>
            <person name="Wu M."/>
            <person name="Yao A."/>
            <person name="Zdobnov E.M."/>
            <person name="Zhang H."/>
            <person name="Zhao Q."/>
            <person name="Zhao S."/>
            <person name="Zhu S.C."/>
            <person name="Zhimulev I."/>
            <person name="Coluzzi M."/>
            <person name="della Torre A."/>
            <person name="Roth C.W."/>
            <person name="Louis C."/>
            <person name="Kalush F."/>
            <person name="Mural R.J."/>
            <person name="Myers E.W."/>
            <person name="Adams M.D."/>
            <person name="Smith H.O."/>
            <person name="Broder S."/>
            <person name="Gardner M.J."/>
            <person name="Fraser C.M."/>
            <person name="Birney E."/>
            <person name="Bork P."/>
            <person name="Brey P.T."/>
            <person name="Venter J.C."/>
            <person name="Weissenbach J."/>
            <person name="Kafatos F.C."/>
            <person name="Collins F.H."/>
            <person name="Hoffman S.L."/>
        </authorList>
    </citation>
    <scope>NUCLEOTIDE SEQUENCE [LARGE SCALE GENOMIC DNA]</scope>
    <source>
        <strain evidence="2">PEST</strain>
    </source>
</reference>
<dbReference type="InParanoid" id="Q5TN78"/>
<feature type="non-terminal residue" evidence="2">
    <location>
        <position position="78"/>
    </location>
</feature>
<sequence length="78" mass="8828">MSAVQPVLSTADTAKKTMDVSNGSKEWQEMLETEKAGLVERVYDLERQVLEHKDEIVCLKSTLADVLRRLATIDNSYE</sequence>
<gene>
    <name evidence="2" type="ORF">AgaP_AGAP012351</name>
</gene>
<dbReference type="STRING" id="7165.Q5TN78"/>
<proteinExistence type="predicted"/>